<accession>A0ABT9PJN1</accession>
<comment type="caution">
    <text evidence="1">The sequence shown here is derived from an EMBL/GenBank/DDBJ whole genome shotgun (WGS) entry which is preliminary data.</text>
</comment>
<sequence length="231" mass="26975">MSSLNIYCDESTHLPNDGQPFMVLGAVVCPVSRSREVNVRLREIKGKYGLRPEFEFKWTKVSPSKIDFYLDVIDYFFDDDDLNFRAVIAPKQGLDHRRFNQTHDDWYYKMMFYLIRNVLPAQDKAFIYLDKKDTNGQKKIDRLGNVIANAEYDFDRSNIRRLQIVESHHVGLLQLADLLIGAINYANRNDSMSKAKLRLIARIRERSGVSLTQTTLLSETKMNIFRWRAQG</sequence>
<evidence type="ECO:0000313" key="1">
    <source>
        <dbReference type="EMBL" id="MDP9832667.1"/>
    </source>
</evidence>
<evidence type="ECO:0008006" key="3">
    <source>
        <dbReference type="Google" id="ProtNLM"/>
    </source>
</evidence>
<dbReference type="EMBL" id="JAUSQL010000001">
    <property type="protein sequence ID" value="MDP9832667.1"/>
    <property type="molecule type" value="Genomic_DNA"/>
</dbReference>
<keyword evidence="2" id="KW-1185">Reference proteome</keyword>
<protein>
    <recommendedName>
        <fullName evidence="3">DUF3800 domain-containing protein</fullName>
    </recommendedName>
</protein>
<name>A0ABT9PJN1_9ACTO</name>
<evidence type="ECO:0000313" key="2">
    <source>
        <dbReference type="Proteomes" id="UP001230145"/>
    </source>
</evidence>
<dbReference type="Pfam" id="PF12686">
    <property type="entry name" value="DUF3800"/>
    <property type="match status" value="1"/>
</dbReference>
<dbReference type="InterPro" id="IPR024524">
    <property type="entry name" value="DUF3800"/>
</dbReference>
<proteinExistence type="predicted"/>
<reference evidence="1 2" key="1">
    <citation type="submission" date="2023-07" db="EMBL/GenBank/DDBJ databases">
        <title>Sequencing the genomes of 1000 actinobacteria strains.</title>
        <authorList>
            <person name="Klenk H.-P."/>
        </authorList>
    </citation>
    <scope>NUCLEOTIDE SEQUENCE [LARGE SCALE GENOMIC DNA]</scope>
    <source>
        <strain evidence="1 2">DSM 19515</strain>
    </source>
</reference>
<gene>
    <name evidence="1" type="ORF">J2S45_001346</name>
</gene>
<organism evidence="1 2">
    <name type="scientific">Trueperella abortisuis</name>
    <dbReference type="NCBI Taxonomy" id="445930"/>
    <lineage>
        <taxon>Bacteria</taxon>
        <taxon>Bacillati</taxon>
        <taxon>Actinomycetota</taxon>
        <taxon>Actinomycetes</taxon>
        <taxon>Actinomycetales</taxon>
        <taxon>Actinomycetaceae</taxon>
        <taxon>Trueperella</taxon>
    </lineage>
</organism>
<dbReference type="Proteomes" id="UP001230145">
    <property type="component" value="Unassembled WGS sequence"/>
</dbReference>
<dbReference type="RefSeq" id="WP_307634932.1">
    <property type="nucleotide sequence ID" value="NZ_JAUSQL010000001.1"/>
</dbReference>